<dbReference type="Proteomes" id="UP000008493">
    <property type="component" value="Unassembled WGS sequence"/>
</dbReference>
<feature type="transmembrane region" description="Helical" evidence="2">
    <location>
        <begin position="167"/>
        <end position="189"/>
    </location>
</feature>
<feature type="transmembrane region" description="Helical" evidence="2">
    <location>
        <begin position="39"/>
        <end position="58"/>
    </location>
</feature>
<gene>
    <name evidence="3" type="ORF">AGABI1DRAFT_114386</name>
</gene>
<dbReference type="InParanoid" id="K5VWE2"/>
<protein>
    <recommendedName>
        <fullName evidence="5">G-protein coupled receptors family 1 profile domain-containing protein</fullName>
    </recommendedName>
</protein>
<feature type="transmembrane region" description="Helical" evidence="2">
    <location>
        <begin position="6"/>
        <end position="27"/>
    </location>
</feature>
<dbReference type="eggNOG" id="ENOG502ST3A">
    <property type="taxonomic scope" value="Eukaryota"/>
</dbReference>
<keyword evidence="2" id="KW-0472">Membrane</keyword>
<dbReference type="OrthoDB" id="2896404at2759"/>
<dbReference type="EMBL" id="JH971391">
    <property type="protein sequence ID" value="EKM78794.1"/>
    <property type="molecule type" value="Genomic_DNA"/>
</dbReference>
<keyword evidence="2" id="KW-0812">Transmembrane</keyword>
<dbReference type="GeneID" id="18824314"/>
<evidence type="ECO:0008006" key="5">
    <source>
        <dbReference type="Google" id="ProtNLM"/>
    </source>
</evidence>
<sequence>MPSHHTVVVLYDVIALTAMVMFICSFLPAIFSRGVQRSAGWYSLMTAWLVYALSYILLVGQQEGPEPAFGLCMLQTLLVYAAPSLASTSMVCYCIEFYLIIYGIRSGLPRQPRTLLSLVLIIIPWLVFLAIVIEGLLLIFLAENPVQRAKNGFYCHLENNIPETVTAAIVLTNGAILLPLEVWTGIIMYQNWDIFKRLDRADRQLVLTVYLRLLVCTLAALLALVFSMLAFVFPEADATSIVYPTIPFFLAFAFGTQKDVLRAWMFWKSPEPYSSILYASCHMMTTNIYTSGDTVVDVSTDSEMQSIEQKKPSLADSMGQALSPTMSPRTKQDGNQGMSSRGTIHVRLPTDETVANLTTES</sequence>
<reference evidence="4" key="1">
    <citation type="journal article" date="2012" name="Proc. Natl. Acad. Sci. U.S.A.">
        <title>Genome sequence of the button mushroom Agaricus bisporus reveals mechanisms governing adaptation to a humic-rich ecological niche.</title>
        <authorList>
            <person name="Morin E."/>
            <person name="Kohler A."/>
            <person name="Baker A.R."/>
            <person name="Foulongne-Oriol M."/>
            <person name="Lombard V."/>
            <person name="Nagy L.G."/>
            <person name="Ohm R.A."/>
            <person name="Patyshakuliyeva A."/>
            <person name="Brun A."/>
            <person name="Aerts A.L."/>
            <person name="Bailey A.M."/>
            <person name="Billette C."/>
            <person name="Coutinho P.M."/>
            <person name="Deakin G."/>
            <person name="Doddapaneni H."/>
            <person name="Floudas D."/>
            <person name="Grimwood J."/>
            <person name="Hilden K."/>
            <person name="Kuees U."/>
            <person name="LaButti K.M."/>
            <person name="Lapidus A."/>
            <person name="Lindquist E.A."/>
            <person name="Lucas S.M."/>
            <person name="Murat C."/>
            <person name="Riley R.W."/>
            <person name="Salamov A.A."/>
            <person name="Schmutz J."/>
            <person name="Subramanian V."/>
            <person name="Woesten H.A.B."/>
            <person name="Xu J."/>
            <person name="Eastwood D.C."/>
            <person name="Foster G.D."/>
            <person name="Sonnenberg A.S."/>
            <person name="Cullen D."/>
            <person name="de Vries R.P."/>
            <person name="Lundell T."/>
            <person name="Hibbett D.S."/>
            <person name="Henrissat B."/>
            <person name="Burton K.S."/>
            <person name="Kerrigan R.W."/>
            <person name="Challen M.P."/>
            <person name="Grigoriev I.V."/>
            <person name="Martin F."/>
        </authorList>
    </citation>
    <scope>NUCLEOTIDE SEQUENCE [LARGE SCALE GENOMIC DNA]</scope>
    <source>
        <strain evidence="4">JB137-S8 / ATCC MYA-4627 / FGSC 10392</strain>
    </source>
</reference>
<evidence type="ECO:0000256" key="1">
    <source>
        <dbReference type="SAM" id="MobiDB-lite"/>
    </source>
</evidence>
<evidence type="ECO:0000313" key="4">
    <source>
        <dbReference type="Proteomes" id="UP000008493"/>
    </source>
</evidence>
<feature type="transmembrane region" description="Helical" evidence="2">
    <location>
        <begin position="238"/>
        <end position="256"/>
    </location>
</feature>
<name>K5VWE2_AGABU</name>
<proteinExistence type="predicted"/>
<evidence type="ECO:0000256" key="2">
    <source>
        <dbReference type="SAM" id="Phobius"/>
    </source>
</evidence>
<organism evidence="3 4">
    <name type="scientific">Agaricus bisporus var. burnettii (strain JB137-S8 / ATCC MYA-4627 / FGSC 10392)</name>
    <name type="common">White button mushroom</name>
    <dbReference type="NCBI Taxonomy" id="597362"/>
    <lineage>
        <taxon>Eukaryota</taxon>
        <taxon>Fungi</taxon>
        <taxon>Dikarya</taxon>
        <taxon>Basidiomycota</taxon>
        <taxon>Agaricomycotina</taxon>
        <taxon>Agaricomycetes</taxon>
        <taxon>Agaricomycetidae</taxon>
        <taxon>Agaricales</taxon>
        <taxon>Agaricineae</taxon>
        <taxon>Agaricaceae</taxon>
        <taxon>Agaricus</taxon>
    </lineage>
</organism>
<dbReference type="OMA" id="RESTHMY"/>
<evidence type="ECO:0000313" key="3">
    <source>
        <dbReference type="EMBL" id="EKM78794.1"/>
    </source>
</evidence>
<feature type="transmembrane region" description="Helical" evidence="2">
    <location>
        <begin position="78"/>
        <end position="103"/>
    </location>
</feature>
<dbReference type="STRING" id="597362.K5VWE2"/>
<keyword evidence="2" id="KW-1133">Transmembrane helix</keyword>
<dbReference type="HOGENOM" id="CLU_065186_1_0_1"/>
<feature type="transmembrane region" description="Helical" evidence="2">
    <location>
        <begin position="115"/>
        <end position="142"/>
    </location>
</feature>
<feature type="region of interest" description="Disordered" evidence="1">
    <location>
        <begin position="307"/>
        <end position="361"/>
    </location>
</feature>
<keyword evidence="4" id="KW-1185">Reference proteome</keyword>
<dbReference type="KEGG" id="abp:AGABI1DRAFT114386"/>
<feature type="compositionally biased region" description="Polar residues" evidence="1">
    <location>
        <begin position="320"/>
        <end position="342"/>
    </location>
</feature>
<feature type="transmembrane region" description="Helical" evidence="2">
    <location>
        <begin position="209"/>
        <end position="232"/>
    </location>
</feature>
<accession>K5VWE2</accession>
<dbReference type="AlphaFoldDB" id="K5VWE2"/>
<dbReference type="RefSeq" id="XP_007330596.1">
    <property type="nucleotide sequence ID" value="XM_007330534.1"/>
</dbReference>